<protein>
    <submittedName>
        <fullName evidence="1">YolD-like family protein</fullName>
    </submittedName>
</protein>
<dbReference type="PANTHER" id="PTHR40051:SF1">
    <property type="entry name" value="YOLD-LIKE FAMILY PROTEIN"/>
    <property type="match status" value="1"/>
</dbReference>
<evidence type="ECO:0000313" key="2">
    <source>
        <dbReference type="Proteomes" id="UP001595752"/>
    </source>
</evidence>
<dbReference type="Pfam" id="PF08863">
    <property type="entry name" value="YolD"/>
    <property type="match status" value="1"/>
</dbReference>
<sequence length="109" mass="13130">MIRDRGIKKWTAFLLPEHRAGLKKLKEESLKKEKPVLDEQEWQLINETICEAMAENRALEFTYFSNRDFHTLEGHVHYMDMMNKELRIVHSLHKVYRLKMDDVINAEMK</sequence>
<evidence type="ECO:0000313" key="1">
    <source>
        <dbReference type="EMBL" id="MFC3883448.1"/>
    </source>
</evidence>
<accession>A0ABV8AZQ2</accession>
<dbReference type="InterPro" id="IPR014962">
    <property type="entry name" value="YolD"/>
</dbReference>
<comment type="caution">
    <text evidence="1">The sequence shown here is derived from an EMBL/GenBank/DDBJ whole genome shotgun (WGS) entry which is preliminary data.</text>
</comment>
<organism evidence="1 2">
    <name type="scientific">Bacillus songklensis</name>
    <dbReference type="NCBI Taxonomy" id="1069116"/>
    <lineage>
        <taxon>Bacteria</taxon>
        <taxon>Bacillati</taxon>
        <taxon>Bacillota</taxon>
        <taxon>Bacilli</taxon>
        <taxon>Bacillales</taxon>
        <taxon>Bacillaceae</taxon>
        <taxon>Bacillus</taxon>
    </lineage>
</organism>
<dbReference type="EMBL" id="JBHRZT010000030">
    <property type="protein sequence ID" value="MFC3883448.1"/>
    <property type="molecule type" value="Genomic_DNA"/>
</dbReference>
<dbReference type="Proteomes" id="UP001595752">
    <property type="component" value="Unassembled WGS sequence"/>
</dbReference>
<keyword evidence="2" id="KW-1185">Reference proteome</keyword>
<gene>
    <name evidence="1" type="ORF">ACFOU2_07920</name>
</gene>
<name>A0ABV8AZQ2_9BACI</name>
<reference evidence="2" key="1">
    <citation type="journal article" date="2019" name="Int. J. Syst. Evol. Microbiol.">
        <title>The Global Catalogue of Microorganisms (GCM) 10K type strain sequencing project: providing services to taxonomists for standard genome sequencing and annotation.</title>
        <authorList>
            <consortium name="The Broad Institute Genomics Platform"/>
            <consortium name="The Broad Institute Genome Sequencing Center for Infectious Disease"/>
            <person name="Wu L."/>
            <person name="Ma J."/>
        </authorList>
    </citation>
    <scope>NUCLEOTIDE SEQUENCE [LARGE SCALE GENOMIC DNA]</scope>
    <source>
        <strain evidence="2">CCUG 61889</strain>
    </source>
</reference>
<dbReference type="PANTHER" id="PTHR40051">
    <property type="entry name" value="IG HYPOTHETICAL 15966"/>
    <property type="match status" value="1"/>
</dbReference>
<proteinExistence type="predicted"/>
<dbReference type="RefSeq" id="WP_377913937.1">
    <property type="nucleotide sequence ID" value="NZ_JBHRZT010000030.1"/>
</dbReference>